<dbReference type="EMBL" id="KN838715">
    <property type="protein sequence ID" value="KIJ96612.1"/>
    <property type="molecule type" value="Genomic_DNA"/>
</dbReference>
<proteinExistence type="predicted"/>
<dbReference type="Proteomes" id="UP000054477">
    <property type="component" value="Unassembled WGS sequence"/>
</dbReference>
<dbReference type="AlphaFoldDB" id="A0A0C9XKA0"/>
<gene>
    <name evidence="1" type="ORF">K443DRAFT_280874</name>
</gene>
<protein>
    <submittedName>
        <fullName evidence="1">Uncharacterized protein</fullName>
    </submittedName>
</protein>
<dbReference type="HOGENOM" id="CLU_2455065_0_0_1"/>
<reference evidence="2" key="2">
    <citation type="submission" date="2015-01" db="EMBL/GenBank/DDBJ databases">
        <title>Evolutionary Origins and Diversification of the Mycorrhizal Mutualists.</title>
        <authorList>
            <consortium name="DOE Joint Genome Institute"/>
            <consortium name="Mycorrhizal Genomics Consortium"/>
            <person name="Kohler A."/>
            <person name="Kuo A."/>
            <person name="Nagy L.G."/>
            <person name="Floudas D."/>
            <person name="Copeland A."/>
            <person name="Barry K.W."/>
            <person name="Cichocki N."/>
            <person name="Veneault-Fourrey C."/>
            <person name="LaButti K."/>
            <person name="Lindquist E.A."/>
            <person name="Lipzen A."/>
            <person name="Lundell T."/>
            <person name="Morin E."/>
            <person name="Murat C."/>
            <person name="Riley R."/>
            <person name="Ohm R."/>
            <person name="Sun H."/>
            <person name="Tunlid A."/>
            <person name="Henrissat B."/>
            <person name="Grigoriev I.V."/>
            <person name="Hibbett D.S."/>
            <person name="Martin F."/>
        </authorList>
    </citation>
    <scope>NUCLEOTIDE SEQUENCE [LARGE SCALE GENOMIC DNA]</scope>
    <source>
        <strain evidence="2">LaAM-08-1</strain>
    </source>
</reference>
<sequence>MAPYETLDQVHFDNSALILMNLTKIGGDPSLRVGELPNQAPSVHVELKDTCLSSRPVQRYVPKRRLRVLRQMVCMRRCPPFGYSGRCYE</sequence>
<evidence type="ECO:0000313" key="2">
    <source>
        <dbReference type="Proteomes" id="UP000054477"/>
    </source>
</evidence>
<accession>A0A0C9XKA0</accession>
<name>A0A0C9XKA0_9AGAR</name>
<reference evidence="1 2" key="1">
    <citation type="submission" date="2014-04" db="EMBL/GenBank/DDBJ databases">
        <authorList>
            <consortium name="DOE Joint Genome Institute"/>
            <person name="Kuo A."/>
            <person name="Kohler A."/>
            <person name="Nagy L.G."/>
            <person name="Floudas D."/>
            <person name="Copeland A."/>
            <person name="Barry K.W."/>
            <person name="Cichocki N."/>
            <person name="Veneault-Fourrey C."/>
            <person name="LaButti K."/>
            <person name="Lindquist E.A."/>
            <person name="Lipzen A."/>
            <person name="Lundell T."/>
            <person name="Morin E."/>
            <person name="Murat C."/>
            <person name="Sun H."/>
            <person name="Tunlid A."/>
            <person name="Henrissat B."/>
            <person name="Grigoriev I.V."/>
            <person name="Hibbett D.S."/>
            <person name="Martin F."/>
            <person name="Nordberg H.P."/>
            <person name="Cantor M.N."/>
            <person name="Hua S.X."/>
        </authorList>
    </citation>
    <scope>NUCLEOTIDE SEQUENCE [LARGE SCALE GENOMIC DNA]</scope>
    <source>
        <strain evidence="1 2">LaAM-08-1</strain>
    </source>
</reference>
<organism evidence="1 2">
    <name type="scientific">Laccaria amethystina LaAM-08-1</name>
    <dbReference type="NCBI Taxonomy" id="1095629"/>
    <lineage>
        <taxon>Eukaryota</taxon>
        <taxon>Fungi</taxon>
        <taxon>Dikarya</taxon>
        <taxon>Basidiomycota</taxon>
        <taxon>Agaricomycotina</taxon>
        <taxon>Agaricomycetes</taxon>
        <taxon>Agaricomycetidae</taxon>
        <taxon>Agaricales</taxon>
        <taxon>Agaricineae</taxon>
        <taxon>Hydnangiaceae</taxon>
        <taxon>Laccaria</taxon>
    </lineage>
</organism>
<keyword evidence="2" id="KW-1185">Reference proteome</keyword>
<evidence type="ECO:0000313" key="1">
    <source>
        <dbReference type="EMBL" id="KIJ96612.1"/>
    </source>
</evidence>